<evidence type="ECO:0000313" key="1">
    <source>
        <dbReference type="Proteomes" id="UP000887579"/>
    </source>
</evidence>
<dbReference type="Proteomes" id="UP000887579">
    <property type="component" value="Unplaced"/>
</dbReference>
<evidence type="ECO:0000313" key="2">
    <source>
        <dbReference type="WBParaSite" id="ES5_v2.g6493.t1"/>
    </source>
</evidence>
<reference evidence="2" key="1">
    <citation type="submission" date="2022-11" db="UniProtKB">
        <authorList>
            <consortium name="WormBaseParasite"/>
        </authorList>
    </citation>
    <scope>IDENTIFICATION</scope>
</reference>
<organism evidence="1 2">
    <name type="scientific">Panagrolaimus sp. ES5</name>
    <dbReference type="NCBI Taxonomy" id="591445"/>
    <lineage>
        <taxon>Eukaryota</taxon>
        <taxon>Metazoa</taxon>
        <taxon>Ecdysozoa</taxon>
        <taxon>Nematoda</taxon>
        <taxon>Chromadorea</taxon>
        <taxon>Rhabditida</taxon>
        <taxon>Tylenchina</taxon>
        <taxon>Panagrolaimomorpha</taxon>
        <taxon>Panagrolaimoidea</taxon>
        <taxon>Panagrolaimidae</taxon>
        <taxon>Panagrolaimus</taxon>
    </lineage>
</organism>
<protein>
    <submittedName>
        <fullName evidence="2">NR LBD domain-containing protein</fullName>
    </submittedName>
</protein>
<sequence>MASTDIKAFYLNGLPAPIPLNPKTMPLIDSNSPVHSVAASSGSDTTDNTLCHICSDRATGNHYAHRNACRACRLRRCINAGMKATAIQNERDVIGKRRKLENEEETSTHFLQSLIYSEKLCLQLRESVIKSTEQVVYDKGKIDYKEHAHFATLNDVGTSIHQQLCILVEWSKSISQFQEISLNDQASLLKANAAPLIVLGVAYRSLNTDGGVFLANEKILSTDNSTLIGDINLVVARIINELVHPMRELSYDTNDYVALKAAIFFNPYSIQPTDATTTSILKHTRLLALKALKNNKPDDYDECRFGQLLLLLPAVHSIAQQLVEDVQLCHLFQLTNVDELMQELILHEGKPKDQPQTAIIKKLKSPV</sequence>
<accession>A0AC34GPZ8</accession>
<proteinExistence type="predicted"/>
<dbReference type="WBParaSite" id="ES5_v2.g6493.t1">
    <property type="protein sequence ID" value="ES5_v2.g6493.t1"/>
    <property type="gene ID" value="ES5_v2.g6493"/>
</dbReference>
<name>A0AC34GPZ8_9BILA</name>